<dbReference type="RefSeq" id="XP_033391185.1">
    <property type="nucleotide sequence ID" value="XM_033535704.1"/>
</dbReference>
<feature type="domain" description="PD-(D/E)XK nuclease-like" evidence="1">
    <location>
        <begin position="10"/>
        <end position="99"/>
    </location>
</feature>
<reference evidence="2" key="1">
    <citation type="journal article" date="2020" name="Stud. Mycol.">
        <title>101 Dothideomycetes genomes: a test case for predicting lifestyles and emergence of pathogens.</title>
        <authorList>
            <person name="Haridas S."/>
            <person name="Albert R."/>
            <person name="Binder M."/>
            <person name="Bloem J."/>
            <person name="Labutti K."/>
            <person name="Salamov A."/>
            <person name="Andreopoulos B."/>
            <person name="Baker S."/>
            <person name="Barry K."/>
            <person name="Bills G."/>
            <person name="Bluhm B."/>
            <person name="Cannon C."/>
            <person name="Castanera R."/>
            <person name="Culley D."/>
            <person name="Daum C."/>
            <person name="Ezra D."/>
            <person name="Gonzalez J."/>
            <person name="Henrissat B."/>
            <person name="Kuo A."/>
            <person name="Liang C."/>
            <person name="Lipzen A."/>
            <person name="Lutzoni F."/>
            <person name="Magnuson J."/>
            <person name="Mondo S."/>
            <person name="Nolan M."/>
            <person name="Ohm R."/>
            <person name="Pangilinan J."/>
            <person name="Park H.-J."/>
            <person name="Ramirez L."/>
            <person name="Alfaro M."/>
            <person name="Sun H."/>
            <person name="Tritt A."/>
            <person name="Yoshinaga Y."/>
            <person name="Zwiers L.-H."/>
            <person name="Turgeon B."/>
            <person name="Goodwin S."/>
            <person name="Spatafora J."/>
            <person name="Crous P."/>
            <person name="Grigoriev I."/>
        </authorList>
    </citation>
    <scope>NUCLEOTIDE SEQUENCE</scope>
    <source>
        <strain evidence="2">CBS 121167</strain>
    </source>
</reference>
<dbReference type="InterPro" id="IPR046797">
    <property type="entry name" value="PDDEXK_12"/>
</dbReference>
<name>A0A6A6AXF5_9PEZI</name>
<dbReference type="Proteomes" id="UP000799438">
    <property type="component" value="Unassembled WGS sequence"/>
</dbReference>
<sequence length="102" mass="11569">MRPSHGRLLARIYPKDLIPRDYLGTLVEVKIVNYAVLLDPSYYLSLRLDALLHTEVRRHPATASRTINDTAHDTLRRKPVAISIKTEMTAANKHEEKGQPAV</sequence>
<dbReference type="EMBL" id="ML995580">
    <property type="protein sequence ID" value="KAF2135467.1"/>
    <property type="molecule type" value="Genomic_DNA"/>
</dbReference>
<gene>
    <name evidence="2" type="ORF">K452DRAFT_16436</name>
</gene>
<dbReference type="AlphaFoldDB" id="A0A6A6AXF5"/>
<organism evidence="2 3">
    <name type="scientific">Aplosporella prunicola CBS 121167</name>
    <dbReference type="NCBI Taxonomy" id="1176127"/>
    <lineage>
        <taxon>Eukaryota</taxon>
        <taxon>Fungi</taxon>
        <taxon>Dikarya</taxon>
        <taxon>Ascomycota</taxon>
        <taxon>Pezizomycotina</taxon>
        <taxon>Dothideomycetes</taxon>
        <taxon>Dothideomycetes incertae sedis</taxon>
        <taxon>Botryosphaeriales</taxon>
        <taxon>Aplosporellaceae</taxon>
        <taxon>Aplosporella</taxon>
    </lineage>
</organism>
<evidence type="ECO:0000313" key="2">
    <source>
        <dbReference type="EMBL" id="KAF2135467.1"/>
    </source>
</evidence>
<dbReference type="GeneID" id="54293200"/>
<evidence type="ECO:0000259" key="1">
    <source>
        <dbReference type="Pfam" id="PF20516"/>
    </source>
</evidence>
<dbReference type="Pfam" id="PF20516">
    <property type="entry name" value="PDDEXK_12"/>
    <property type="match status" value="1"/>
</dbReference>
<accession>A0A6A6AXF5</accession>
<proteinExistence type="predicted"/>
<protein>
    <recommendedName>
        <fullName evidence="1">PD-(D/E)XK nuclease-like domain-containing protein</fullName>
    </recommendedName>
</protein>
<evidence type="ECO:0000313" key="3">
    <source>
        <dbReference type="Proteomes" id="UP000799438"/>
    </source>
</evidence>
<keyword evidence="3" id="KW-1185">Reference proteome</keyword>